<dbReference type="InterPro" id="IPR046357">
    <property type="entry name" value="PPIase_dom_sf"/>
</dbReference>
<dbReference type="EMBL" id="UGYW01000001">
    <property type="protein sequence ID" value="SUI96716.1"/>
    <property type="molecule type" value="Genomic_DNA"/>
</dbReference>
<evidence type="ECO:0000256" key="3">
    <source>
        <dbReference type="PROSITE-ProRule" id="PRU00277"/>
    </source>
</evidence>
<dbReference type="EC" id="5.2.1.8" evidence="4"/>
<protein>
    <recommendedName>
        <fullName evidence="4">Peptidyl-prolyl cis-trans isomerase</fullName>
        <ecNumber evidence="4">5.2.1.8</ecNumber>
    </recommendedName>
</protein>
<accession>A0A380B8L4</accession>
<dbReference type="Proteomes" id="UP000254893">
    <property type="component" value="Unassembled WGS sequence"/>
</dbReference>
<dbReference type="Gene3D" id="3.10.50.40">
    <property type="match status" value="1"/>
</dbReference>
<evidence type="ECO:0000256" key="1">
    <source>
        <dbReference type="ARBA" id="ARBA00000971"/>
    </source>
</evidence>
<dbReference type="PROSITE" id="PS51257">
    <property type="entry name" value="PROKAR_LIPOPROTEIN"/>
    <property type="match status" value="1"/>
</dbReference>
<keyword evidence="2 3" id="KW-0697">Rotamase</keyword>
<proteinExistence type="inferred from homology"/>
<comment type="similarity">
    <text evidence="4">Belongs to the FKBP-type PPIase family.</text>
</comment>
<dbReference type="AlphaFoldDB" id="A0A380B8L4"/>
<dbReference type="InterPro" id="IPR001179">
    <property type="entry name" value="PPIase_FKBP_dom"/>
</dbReference>
<evidence type="ECO:0000259" key="5">
    <source>
        <dbReference type="PROSITE" id="PS50059"/>
    </source>
</evidence>
<dbReference type="PROSITE" id="PS50059">
    <property type="entry name" value="FKBP_PPIASE"/>
    <property type="match status" value="1"/>
</dbReference>
<dbReference type="GO" id="GO:0003755">
    <property type="term" value="F:peptidyl-prolyl cis-trans isomerase activity"/>
    <property type="evidence" value="ECO:0007669"/>
    <property type="project" value="UniProtKB-UniRule"/>
</dbReference>
<reference evidence="6 7" key="1">
    <citation type="submission" date="2018-06" db="EMBL/GenBank/DDBJ databases">
        <authorList>
            <consortium name="Pathogen Informatics"/>
            <person name="Doyle S."/>
        </authorList>
    </citation>
    <scope>NUCLEOTIDE SEQUENCE [LARGE SCALE GENOMIC DNA]</scope>
    <source>
        <strain evidence="6 7">NCTC11388</strain>
    </source>
</reference>
<evidence type="ECO:0000256" key="2">
    <source>
        <dbReference type="ARBA" id="ARBA00023110"/>
    </source>
</evidence>
<dbReference type="Pfam" id="PF00254">
    <property type="entry name" value="FKBP_C"/>
    <property type="match status" value="1"/>
</dbReference>
<comment type="catalytic activity">
    <reaction evidence="1 3 4">
        <text>[protein]-peptidylproline (omega=180) = [protein]-peptidylproline (omega=0)</text>
        <dbReference type="Rhea" id="RHEA:16237"/>
        <dbReference type="Rhea" id="RHEA-COMP:10747"/>
        <dbReference type="Rhea" id="RHEA-COMP:10748"/>
        <dbReference type="ChEBI" id="CHEBI:83833"/>
        <dbReference type="ChEBI" id="CHEBI:83834"/>
        <dbReference type="EC" id="5.2.1.8"/>
    </reaction>
</comment>
<sequence length="195" mass="21647">MRRIGYSILLMVISIIGFTSCMDDGDFFDPKKRFEEEKPIIKAYVTEKFPEAVYDSVTGIWYKVLESGTAGSYTYKVKDTTNSKLIQANVKVKYSVHLTNGVEIDKSTADTGMNMLVGANLNTGAKSVINAWLYAFFPKKIGEYNLNGLTVNGLQKGAKIRLVTPSLWAYGHQAVGKVPEDAPLDFTIEVLDIKD</sequence>
<dbReference type="SUPFAM" id="SSF54534">
    <property type="entry name" value="FKBP-like"/>
    <property type="match status" value="1"/>
</dbReference>
<dbReference type="RefSeq" id="WP_258861834.1">
    <property type="nucleotide sequence ID" value="NZ_UGYW01000001.1"/>
</dbReference>
<evidence type="ECO:0000256" key="4">
    <source>
        <dbReference type="RuleBase" id="RU003915"/>
    </source>
</evidence>
<organism evidence="6 7">
    <name type="scientific">Sphingobacterium spiritivorum</name>
    <name type="common">Flavobacterium spiritivorum</name>
    <dbReference type="NCBI Taxonomy" id="258"/>
    <lineage>
        <taxon>Bacteria</taxon>
        <taxon>Pseudomonadati</taxon>
        <taxon>Bacteroidota</taxon>
        <taxon>Sphingobacteriia</taxon>
        <taxon>Sphingobacteriales</taxon>
        <taxon>Sphingobacteriaceae</taxon>
        <taxon>Sphingobacterium</taxon>
    </lineage>
</organism>
<gene>
    <name evidence="6" type="ORF">NCTC11388_00103</name>
</gene>
<feature type="domain" description="PPIase FKBP-type" evidence="5">
    <location>
        <begin position="87"/>
        <end position="194"/>
    </location>
</feature>
<name>A0A380B8L4_SPHSI</name>
<evidence type="ECO:0000313" key="7">
    <source>
        <dbReference type="Proteomes" id="UP000254893"/>
    </source>
</evidence>
<keyword evidence="3 4" id="KW-0413">Isomerase</keyword>
<evidence type="ECO:0000313" key="6">
    <source>
        <dbReference type="EMBL" id="SUI96716.1"/>
    </source>
</evidence>